<protein>
    <recommendedName>
        <fullName evidence="9">Kinesin motor domain-containing protein</fullName>
    </recommendedName>
</protein>
<dbReference type="InterPro" id="IPR036961">
    <property type="entry name" value="Kinesin_motor_dom_sf"/>
</dbReference>
<evidence type="ECO:0000256" key="5">
    <source>
        <dbReference type="ARBA" id="ARBA00023175"/>
    </source>
</evidence>
<dbReference type="GO" id="GO:0007018">
    <property type="term" value="P:microtubule-based movement"/>
    <property type="evidence" value="ECO:0007669"/>
    <property type="project" value="InterPro"/>
</dbReference>
<keyword evidence="4 7" id="KW-0175">Coiled coil</keyword>
<dbReference type="SMART" id="SM00129">
    <property type="entry name" value="KISc"/>
    <property type="match status" value="1"/>
</dbReference>
<feature type="compositionally biased region" description="Low complexity" evidence="8">
    <location>
        <begin position="749"/>
        <end position="762"/>
    </location>
</feature>
<evidence type="ECO:0000256" key="4">
    <source>
        <dbReference type="ARBA" id="ARBA00023054"/>
    </source>
</evidence>
<sequence>MDTNSIKIAVRVRPWHPIKEQPFVTQITRQNIFQGDGNFAISPRKPITGSLREVVEVIDHRALDFDKPELGSETKRGQPGAKRYKDKRYVFDHVLSMEASQEHVYDRTTRPLLDGILDGYNATVFAYGATGCGKTHTISGTADDPGIIIRTMEDLFQRISDSCDVFDTEIELSFVEIYNETIRDLLSEDYPKTPRGGLQLLENSKERVTISGVTLKRPTSVEEVMELVQVGNGRRTTHYTESNSVSSRSHAVLQVNVGRFSKTHEVDLESGTVRQLAASATLSIIDLAGSERASATRNMGARMKEGANINKSLLALSSCISSLCQRPVSGVKPHIPYRNSKLTRLLKFSLGGNCRTVMVVCVSPSSKDIEDTFNTLTWANQAKNVSTKVTKNTAGNRVNVAQYLVAIAEKDSLIKLLQAKLQEADRIQFSNPKLEEELNKAKRELDQLRQEAEAALPMLLAGAQKRAEWDGAELRISALKRRIGEVESESGMSSDEVARQKTFLETLMRGQERLYRFNAEVQAAVERETTQDSALKTAFARMEGRTFNMPDLGATEKDYIRLKVALQRQEIAVGVAAARERGYRETISQQAEALSKAAWDLSRLRSVLQAESDALGGVINETSDSQLQNVMNRLQSLLSMCDKSITSTFDEPFETPQSLPPLPKIDPSRRLSQPKRSTVPPSPILRRHKPVISVLKSPAKSVKSTKSPRKPAIRPKLSLPQVKPKKGLRWKDQAGEGSLEASKTFQVPSSSDTSGIDTSIASVDSAWEDIPPVSPQNMNFNTKPKPAILPPRTSHPSLLPPPPSTSRSSSDSGLPEWKKNRLLLGKSAFGGIGIGELSTLKEDVEAPSPSSIVNSSPESNTISKISRLGPPIRHSKPLGELHQIPSSNQPSTSSLFRPTAASAAKMNSNFSLPSTDGMPNRRSSLLPTLSISSNLNTNPNPNSISILNSNSNPNSNSTSTSSGPIRTRRESLGPTRHERHKTRNSVLPYAPGPNTSLSIPPSGISSLSALSGGAQRIRPDNLPNNHGGQSLRRMSSMGTIGVGVGNIQIGNVGLSTLPRGPTPENQTLNSKPSIGRLSIANVSFAGLAGGGDRAPWR</sequence>
<dbReference type="SUPFAM" id="SSF52540">
    <property type="entry name" value="P-loop containing nucleoside triphosphate hydrolases"/>
    <property type="match status" value="1"/>
</dbReference>
<dbReference type="STRING" id="5217.A0A4Q1BED9"/>
<dbReference type="Pfam" id="PF00225">
    <property type="entry name" value="Kinesin"/>
    <property type="match status" value="1"/>
</dbReference>
<evidence type="ECO:0000313" key="11">
    <source>
        <dbReference type="Proteomes" id="UP000289152"/>
    </source>
</evidence>
<feature type="compositionally biased region" description="Low complexity" evidence="8">
    <location>
        <begin position="930"/>
        <end position="962"/>
    </location>
</feature>
<proteinExistence type="inferred from homology"/>
<dbReference type="GO" id="GO:0003777">
    <property type="term" value="F:microtubule motor activity"/>
    <property type="evidence" value="ECO:0007669"/>
    <property type="project" value="InterPro"/>
</dbReference>
<dbReference type="InterPro" id="IPR027417">
    <property type="entry name" value="P-loop_NTPase"/>
</dbReference>
<evidence type="ECO:0000256" key="1">
    <source>
        <dbReference type="ARBA" id="ARBA00022701"/>
    </source>
</evidence>
<feature type="coiled-coil region" evidence="7">
    <location>
        <begin position="424"/>
        <end position="458"/>
    </location>
</feature>
<dbReference type="FunFam" id="3.40.850.10:FF:000096">
    <property type="entry name" value="Kinesin-like protein"/>
    <property type="match status" value="1"/>
</dbReference>
<dbReference type="OrthoDB" id="3176171at2759"/>
<reference evidence="10 11" key="1">
    <citation type="submission" date="2016-06" db="EMBL/GenBank/DDBJ databases">
        <title>Evolution of pathogenesis and genome organization in the Tremellales.</title>
        <authorList>
            <person name="Cuomo C."/>
            <person name="Litvintseva A."/>
            <person name="Heitman J."/>
            <person name="Chen Y."/>
            <person name="Sun S."/>
            <person name="Springer D."/>
            <person name="Dromer F."/>
            <person name="Young S."/>
            <person name="Zeng Q."/>
            <person name="Chapman S."/>
            <person name="Gujja S."/>
            <person name="Saif S."/>
            <person name="Birren B."/>
        </authorList>
    </citation>
    <scope>NUCLEOTIDE SEQUENCE [LARGE SCALE GENOMIC DNA]</scope>
    <source>
        <strain evidence="10 11">ATCC 28783</strain>
    </source>
</reference>
<evidence type="ECO:0000256" key="6">
    <source>
        <dbReference type="PROSITE-ProRule" id="PRU00283"/>
    </source>
</evidence>
<dbReference type="PROSITE" id="PS00411">
    <property type="entry name" value="KINESIN_MOTOR_1"/>
    <property type="match status" value="1"/>
</dbReference>
<dbReference type="PANTHER" id="PTHR47968">
    <property type="entry name" value="CENTROMERE PROTEIN E"/>
    <property type="match status" value="1"/>
</dbReference>
<evidence type="ECO:0000259" key="9">
    <source>
        <dbReference type="PROSITE" id="PS50067"/>
    </source>
</evidence>
<feature type="region of interest" description="Disordered" evidence="8">
    <location>
        <begin position="649"/>
        <end position="815"/>
    </location>
</feature>
<gene>
    <name evidence="10" type="ORF">M231_06326</name>
</gene>
<dbReference type="PROSITE" id="PS50067">
    <property type="entry name" value="KINESIN_MOTOR_2"/>
    <property type="match status" value="1"/>
</dbReference>
<feature type="region of interest" description="Disordered" evidence="8">
    <location>
        <begin position="843"/>
        <end position="900"/>
    </location>
</feature>
<feature type="compositionally biased region" description="Polar residues" evidence="8">
    <location>
        <begin position="884"/>
        <end position="896"/>
    </location>
</feature>
<keyword evidence="11" id="KW-1185">Reference proteome</keyword>
<keyword evidence="3 6" id="KW-0067">ATP-binding</keyword>
<dbReference type="InParanoid" id="A0A4Q1BED9"/>
<evidence type="ECO:0000313" key="10">
    <source>
        <dbReference type="EMBL" id="RXK36424.1"/>
    </source>
</evidence>
<accession>A0A4Q1BED9</accession>
<feature type="domain" description="Kinesin motor" evidence="9">
    <location>
        <begin position="5"/>
        <end position="385"/>
    </location>
</feature>
<dbReference type="AlphaFoldDB" id="A0A4Q1BED9"/>
<feature type="region of interest" description="Disordered" evidence="8">
    <location>
        <begin position="930"/>
        <end position="993"/>
    </location>
</feature>
<dbReference type="PANTHER" id="PTHR47968:SF13">
    <property type="entry name" value="KINESIN-LIKE PROTEIN KIF19 ISOFORM X1"/>
    <property type="match status" value="1"/>
</dbReference>
<dbReference type="EMBL" id="SDIL01000098">
    <property type="protein sequence ID" value="RXK36424.1"/>
    <property type="molecule type" value="Genomic_DNA"/>
</dbReference>
<keyword evidence="1" id="KW-0493">Microtubule</keyword>
<keyword evidence="5 6" id="KW-0505">Motor protein</keyword>
<dbReference type="InterPro" id="IPR027640">
    <property type="entry name" value="Kinesin-like_fam"/>
</dbReference>
<dbReference type="Gene3D" id="3.40.850.10">
    <property type="entry name" value="Kinesin motor domain"/>
    <property type="match status" value="1"/>
</dbReference>
<dbReference type="VEuPathDB" id="FungiDB:TREMEDRAFT_61168"/>
<dbReference type="InterPro" id="IPR019821">
    <property type="entry name" value="Kinesin_motor_CS"/>
</dbReference>
<evidence type="ECO:0000256" key="2">
    <source>
        <dbReference type="ARBA" id="ARBA00022741"/>
    </source>
</evidence>
<feature type="compositionally biased region" description="Low complexity" evidence="8">
    <location>
        <begin position="805"/>
        <end position="815"/>
    </location>
</feature>
<dbReference type="FunCoup" id="A0A4Q1BED9">
    <property type="interactions" value="194"/>
</dbReference>
<dbReference type="GO" id="GO:0005874">
    <property type="term" value="C:microtubule"/>
    <property type="evidence" value="ECO:0007669"/>
    <property type="project" value="UniProtKB-KW"/>
</dbReference>
<evidence type="ECO:0000256" key="8">
    <source>
        <dbReference type="SAM" id="MobiDB-lite"/>
    </source>
</evidence>
<feature type="compositionally biased region" description="Low complexity" evidence="8">
    <location>
        <begin position="847"/>
        <end position="859"/>
    </location>
</feature>
<name>A0A4Q1BED9_TREME</name>
<keyword evidence="2 6" id="KW-0547">Nucleotide-binding</keyword>
<evidence type="ECO:0000256" key="7">
    <source>
        <dbReference type="SAM" id="Coils"/>
    </source>
</evidence>
<dbReference type="InterPro" id="IPR001752">
    <property type="entry name" value="Kinesin_motor_dom"/>
</dbReference>
<dbReference type="Proteomes" id="UP000289152">
    <property type="component" value="Unassembled WGS sequence"/>
</dbReference>
<organism evidence="10 11">
    <name type="scientific">Tremella mesenterica</name>
    <name type="common">Jelly fungus</name>
    <dbReference type="NCBI Taxonomy" id="5217"/>
    <lineage>
        <taxon>Eukaryota</taxon>
        <taxon>Fungi</taxon>
        <taxon>Dikarya</taxon>
        <taxon>Basidiomycota</taxon>
        <taxon>Agaricomycotina</taxon>
        <taxon>Tremellomycetes</taxon>
        <taxon>Tremellales</taxon>
        <taxon>Tremellaceae</taxon>
        <taxon>Tremella</taxon>
    </lineage>
</organism>
<feature type="binding site" evidence="6">
    <location>
        <begin position="128"/>
        <end position="135"/>
    </location>
    <ligand>
        <name>ATP</name>
        <dbReference type="ChEBI" id="CHEBI:30616"/>
    </ligand>
</feature>
<evidence type="ECO:0000256" key="3">
    <source>
        <dbReference type="ARBA" id="ARBA00022840"/>
    </source>
</evidence>
<comment type="similarity">
    <text evidence="6">Belongs to the TRAFAC class myosin-kinesin ATPase superfamily. Kinesin family.</text>
</comment>
<dbReference type="GO" id="GO:0005524">
    <property type="term" value="F:ATP binding"/>
    <property type="evidence" value="ECO:0007669"/>
    <property type="project" value="UniProtKB-UniRule"/>
</dbReference>
<dbReference type="GO" id="GO:0008017">
    <property type="term" value="F:microtubule binding"/>
    <property type="evidence" value="ECO:0007669"/>
    <property type="project" value="InterPro"/>
</dbReference>
<dbReference type="PRINTS" id="PR00380">
    <property type="entry name" value="KINESINHEAVY"/>
</dbReference>
<comment type="caution">
    <text evidence="10">The sequence shown here is derived from an EMBL/GenBank/DDBJ whole genome shotgun (WGS) entry which is preliminary data.</text>
</comment>